<reference evidence="2" key="1">
    <citation type="submission" date="2023-10" db="EMBL/GenBank/DDBJ databases">
        <authorList>
            <person name="Chen Y."/>
            <person name="Shah S."/>
            <person name="Dougan E. K."/>
            <person name="Thang M."/>
            <person name="Chan C."/>
        </authorList>
    </citation>
    <scope>NUCLEOTIDE SEQUENCE [LARGE SCALE GENOMIC DNA]</scope>
</reference>
<feature type="region of interest" description="Disordered" evidence="1">
    <location>
        <begin position="63"/>
        <end position="96"/>
    </location>
</feature>
<organism evidence="2 3">
    <name type="scientific">Prorocentrum cordatum</name>
    <dbReference type="NCBI Taxonomy" id="2364126"/>
    <lineage>
        <taxon>Eukaryota</taxon>
        <taxon>Sar</taxon>
        <taxon>Alveolata</taxon>
        <taxon>Dinophyceae</taxon>
        <taxon>Prorocentrales</taxon>
        <taxon>Prorocentraceae</taxon>
        <taxon>Prorocentrum</taxon>
    </lineage>
</organism>
<evidence type="ECO:0000313" key="3">
    <source>
        <dbReference type="Proteomes" id="UP001189429"/>
    </source>
</evidence>
<feature type="region of interest" description="Disordered" evidence="1">
    <location>
        <begin position="26"/>
        <end position="45"/>
    </location>
</feature>
<evidence type="ECO:0000256" key="1">
    <source>
        <dbReference type="SAM" id="MobiDB-lite"/>
    </source>
</evidence>
<keyword evidence="3" id="KW-1185">Reference proteome</keyword>
<dbReference type="Proteomes" id="UP001189429">
    <property type="component" value="Unassembled WGS sequence"/>
</dbReference>
<evidence type="ECO:0000313" key="2">
    <source>
        <dbReference type="EMBL" id="CAK0866104.1"/>
    </source>
</evidence>
<comment type="caution">
    <text evidence="2">The sequence shown here is derived from an EMBL/GenBank/DDBJ whole genome shotgun (WGS) entry which is preliminary data.</text>
</comment>
<name>A0ABN9V0A5_9DINO</name>
<sequence length="132" mass="13965">MASARLFAAGLRGTRLAAPLAAAALSAPGRPRPAHACGGGPKTDRSRVTFDMCGQIILGKNMDAASDFHPKGQQRPRQERSPHTRSRSGSPPEGCQLVDPNHVFCIITRAVGAEGEQGRAPKGNMVWKVGQK</sequence>
<protein>
    <submittedName>
        <fullName evidence="2">Uncharacterized protein</fullName>
    </submittedName>
</protein>
<feature type="compositionally biased region" description="Basic and acidic residues" evidence="1">
    <location>
        <begin position="66"/>
        <end position="82"/>
    </location>
</feature>
<gene>
    <name evidence="2" type="ORF">PCOR1329_LOCUS53406</name>
</gene>
<accession>A0ABN9V0A5</accession>
<dbReference type="EMBL" id="CAUYUJ010016508">
    <property type="protein sequence ID" value="CAK0866104.1"/>
    <property type="molecule type" value="Genomic_DNA"/>
</dbReference>
<proteinExistence type="predicted"/>